<dbReference type="AlphaFoldDB" id="A0A8X6IT81"/>
<dbReference type="Proteomes" id="UP000887116">
    <property type="component" value="Unassembled WGS sequence"/>
</dbReference>
<accession>A0A8X6IT81</accession>
<dbReference type="EMBL" id="BMAO01036439">
    <property type="protein sequence ID" value="GFR10680.1"/>
    <property type="molecule type" value="Genomic_DNA"/>
</dbReference>
<proteinExistence type="predicted"/>
<gene>
    <name evidence="2" type="ORF">TNCT_359321</name>
</gene>
<comment type="caution">
    <text evidence="2">The sequence shown here is derived from an EMBL/GenBank/DDBJ whole genome shotgun (WGS) entry which is preliminary data.</text>
</comment>
<protein>
    <submittedName>
        <fullName evidence="2">Uncharacterized protein</fullName>
    </submittedName>
</protein>
<feature type="non-terminal residue" evidence="2">
    <location>
        <position position="1"/>
    </location>
</feature>
<reference evidence="2" key="1">
    <citation type="submission" date="2020-07" db="EMBL/GenBank/DDBJ databases">
        <title>Multicomponent nature underlies the extraordinary mechanical properties of spider dragline silk.</title>
        <authorList>
            <person name="Kono N."/>
            <person name="Nakamura H."/>
            <person name="Mori M."/>
            <person name="Yoshida Y."/>
            <person name="Ohtoshi R."/>
            <person name="Malay A.D."/>
            <person name="Moran D.A.P."/>
            <person name="Tomita M."/>
            <person name="Numata K."/>
            <person name="Arakawa K."/>
        </authorList>
    </citation>
    <scope>NUCLEOTIDE SEQUENCE</scope>
</reference>
<evidence type="ECO:0000313" key="3">
    <source>
        <dbReference type="Proteomes" id="UP000887116"/>
    </source>
</evidence>
<sequence>SLRNCEGTGRVVPRRKSRSRTPPPRSGGGAVVARRPFGRDVFRTRIPVFPRFRGKEVGQDSLPSPPPPDARCRGGPQIEIVSKISGQVDTLYGEDLSEVSGLRVMIETPLEWVGSESPDVVDWFPMNEPDRVRNLSTCQVAR</sequence>
<organism evidence="2 3">
    <name type="scientific">Trichonephila clavata</name>
    <name type="common">Joro spider</name>
    <name type="synonym">Nephila clavata</name>
    <dbReference type="NCBI Taxonomy" id="2740835"/>
    <lineage>
        <taxon>Eukaryota</taxon>
        <taxon>Metazoa</taxon>
        <taxon>Ecdysozoa</taxon>
        <taxon>Arthropoda</taxon>
        <taxon>Chelicerata</taxon>
        <taxon>Arachnida</taxon>
        <taxon>Araneae</taxon>
        <taxon>Araneomorphae</taxon>
        <taxon>Entelegynae</taxon>
        <taxon>Araneoidea</taxon>
        <taxon>Nephilidae</taxon>
        <taxon>Trichonephila</taxon>
    </lineage>
</organism>
<evidence type="ECO:0000256" key="1">
    <source>
        <dbReference type="SAM" id="MobiDB-lite"/>
    </source>
</evidence>
<evidence type="ECO:0000313" key="2">
    <source>
        <dbReference type="EMBL" id="GFR10680.1"/>
    </source>
</evidence>
<name>A0A8X6IT81_TRICU</name>
<feature type="region of interest" description="Disordered" evidence="1">
    <location>
        <begin position="1"/>
        <end position="34"/>
    </location>
</feature>
<keyword evidence="3" id="KW-1185">Reference proteome</keyword>